<evidence type="ECO:0000313" key="1">
    <source>
        <dbReference type="EMBL" id="KAJ0100503.1"/>
    </source>
</evidence>
<comment type="caution">
    <text evidence="1">The sequence shown here is derived from an EMBL/GenBank/DDBJ whole genome shotgun (WGS) entry which is preliminary data.</text>
</comment>
<dbReference type="Proteomes" id="UP001164250">
    <property type="component" value="Chromosome 4"/>
</dbReference>
<gene>
    <name evidence="1" type="ORF">Patl1_21941</name>
</gene>
<evidence type="ECO:0000313" key="2">
    <source>
        <dbReference type="Proteomes" id="UP001164250"/>
    </source>
</evidence>
<sequence>MNTQKNISIRPLSFGDSWNLFRKIVGDSAESPDFHPVANQIVTKCAGLPVAISTIANALKNESLHTWKDVSAKLNRSNPRCILDMDETLYSTIELSYNFLNSEEAKTLFLLCALNDAGSSMFIDDLLKYTMGWSLFRDVYTLEEGRNRLHRLIDHLKARCLLLDDDDDDDTVKMHDIIHAVAVSIAATDKLMFNIQSVTGLKEVLEEKKDSNALSLPYRDIYDELPKKLDCPKLKLFFLFMRNKNLHIPDTFFEGMEELKVLDLSGIQFLSLPSSLYCLKNIRTLCLDRNLLGDVAIVGKLKTLEILSFLESDIEQLPREIEQLTRLKLLDLSNCLNLRYIAPNVISCLSQLEELYMGNTSIQWEVEGVDNQGRRNASLGELKRLSNLTALHLHIQDVGVMPPDLFFKKLKSYKVFIGEKWKWSGKYDLSTSRTFKLKINNSIYLGPGIKNLLKMTEDLSLEEMNGVRNVLYELDMDGFRHLKHLLVKNCLEFLYIIKSVAWNLAFPKLESLILRNLINLEKICHGQLNAGSFSKLRIMKIEKCDRLEYLFASSVAKNLTQLQEIEVTDCKNLKEIFCEESKDHGDEIETDDKIDFNQLCSLTLQRLPQFIKIGSDMRVVFPRLENLKLCSITIENTWLDQPLAMSSYSQCLKSLTVEECNGLKFLFSSSMVKSLNQLHKLVIGKCKSMEVIVDSKGEEGEERIIDMSFPKLFYLKLEVLPKLVTFGIGNSIEFPSLNELHIDGCSNLKTFFCKSFYPGTVREEPKEELNWENNFIDINPLFDEKVAFPSLEVMVLLHLDNLQLIWNNQQLHVESFCKLKEVRVEFCEKLKTIVPSNSHGLLTFHNLKELTVENCWSMRSVFPVTIATGLVQLNDLRLVSCGLEKIVSEEEVNGAPRFFFPQLTNFYLNNLPELKCFYPGFHTIEWLMLKLVAVYGCKKIKIYASEFPSFQKKDDGESQPAIFLLEKVIPNLEVLGLDAHDFKLTFLHCDLAESFGKLKELFLSNFDDESVASLFGFLQRLRYIFTPSILLGLVQLQEIEVKNCALIEEIVKKEVQKDAVSDKIIIPQLNSVMLESLPNLTSFYSGSEILECPPLETIIIKDCQKIHMKEFSIHLASLFTVKVVLPSLEASSCFQNLTILVIGGFDRLKYLFPSSMVKSLFRLKTLEISNCKFMERVIDEDEERSSTTLFPKLYELKLGDLPKLTTFCNSTANFVVMPSLFRLWIDNCPGVQTFISSSIFGDMTLSSKEHEETNAKENITQMHSLFNKKVRFPSLERLQISYADELVKIWDDQISLDSFCKLNRVFVRFCKRLASVFPSNMLGSHQKLDTLVVENCDSVEEIFEVLERRSSEVEEIVDKEEAVPRFVFSKFAWLSLQMLPSLKSLYPKVHISEWPILEVMKVYGCDNVEIFASDFLNIQGTHGESQQPLFLVYKV</sequence>
<dbReference type="EMBL" id="CM047900">
    <property type="protein sequence ID" value="KAJ0100503.1"/>
    <property type="molecule type" value="Genomic_DNA"/>
</dbReference>
<accession>A0ACC1BNK5</accession>
<organism evidence="1 2">
    <name type="scientific">Pistacia atlantica</name>
    <dbReference type="NCBI Taxonomy" id="434234"/>
    <lineage>
        <taxon>Eukaryota</taxon>
        <taxon>Viridiplantae</taxon>
        <taxon>Streptophyta</taxon>
        <taxon>Embryophyta</taxon>
        <taxon>Tracheophyta</taxon>
        <taxon>Spermatophyta</taxon>
        <taxon>Magnoliopsida</taxon>
        <taxon>eudicotyledons</taxon>
        <taxon>Gunneridae</taxon>
        <taxon>Pentapetalae</taxon>
        <taxon>rosids</taxon>
        <taxon>malvids</taxon>
        <taxon>Sapindales</taxon>
        <taxon>Anacardiaceae</taxon>
        <taxon>Pistacia</taxon>
    </lineage>
</organism>
<reference evidence="2" key="1">
    <citation type="journal article" date="2023" name="G3 (Bethesda)">
        <title>Genome assembly and association tests identify interacting loci associated with vigor, precocity, and sex in interspecific pistachio rootstocks.</title>
        <authorList>
            <person name="Palmer W."/>
            <person name="Jacygrad E."/>
            <person name="Sagayaradj S."/>
            <person name="Cavanaugh K."/>
            <person name="Han R."/>
            <person name="Bertier L."/>
            <person name="Beede B."/>
            <person name="Kafkas S."/>
            <person name="Golino D."/>
            <person name="Preece J."/>
            <person name="Michelmore R."/>
        </authorList>
    </citation>
    <scope>NUCLEOTIDE SEQUENCE [LARGE SCALE GENOMIC DNA]</scope>
</reference>
<protein>
    <submittedName>
        <fullName evidence="1">Uncharacterized protein</fullName>
    </submittedName>
</protein>
<keyword evidence="2" id="KW-1185">Reference proteome</keyword>
<proteinExistence type="predicted"/>
<name>A0ACC1BNK5_9ROSI</name>